<evidence type="ECO:0000256" key="1">
    <source>
        <dbReference type="ARBA" id="ARBA00009861"/>
    </source>
</evidence>
<keyword evidence="2" id="KW-0808">Transferase</keyword>
<dbReference type="Gene3D" id="3.30.559.10">
    <property type="entry name" value="Chloramphenicol acetyltransferase-like domain"/>
    <property type="match status" value="2"/>
</dbReference>
<comment type="caution">
    <text evidence="4">The sequence shown here is derived from an EMBL/GenBank/DDBJ whole genome shotgun (WGS) entry which is preliminary data.</text>
</comment>
<comment type="similarity">
    <text evidence="1">Belongs to the plant acyltransferase family.</text>
</comment>
<dbReference type="PANTHER" id="PTHR31623:SF17">
    <property type="entry name" value="F21J9.9"/>
    <property type="match status" value="1"/>
</dbReference>
<dbReference type="InterPro" id="IPR023213">
    <property type="entry name" value="CAT-like_dom_sf"/>
</dbReference>
<evidence type="ECO:0000313" key="4">
    <source>
        <dbReference type="EMBL" id="KAJ8747128.1"/>
    </source>
</evidence>
<dbReference type="EMBL" id="JAIWQS010000236">
    <property type="protein sequence ID" value="KAJ8747128.1"/>
    <property type="molecule type" value="Genomic_DNA"/>
</dbReference>
<keyword evidence="5" id="KW-1185">Reference proteome</keyword>
<dbReference type="AlphaFoldDB" id="A0AAV8S4Z2"/>
<dbReference type="PANTHER" id="PTHR31623">
    <property type="entry name" value="F21J9.9"/>
    <property type="match status" value="1"/>
</dbReference>
<dbReference type="GO" id="GO:0016746">
    <property type="term" value="F:acyltransferase activity"/>
    <property type="evidence" value="ECO:0007669"/>
    <property type="project" value="UniProtKB-KW"/>
</dbReference>
<gene>
    <name evidence="4" type="ORF">K2173_001685</name>
</gene>
<name>A0AAV8S4Z2_9ROSI</name>
<evidence type="ECO:0000256" key="3">
    <source>
        <dbReference type="ARBA" id="ARBA00023315"/>
    </source>
</evidence>
<protein>
    <submittedName>
        <fullName evidence="4">Uncharacterized protein</fullName>
    </submittedName>
</protein>
<organism evidence="4 5">
    <name type="scientific">Erythroxylum novogranatense</name>
    <dbReference type="NCBI Taxonomy" id="1862640"/>
    <lineage>
        <taxon>Eukaryota</taxon>
        <taxon>Viridiplantae</taxon>
        <taxon>Streptophyta</taxon>
        <taxon>Embryophyta</taxon>
        <taxon>Tracheophyta</taxon>
        <taxon>Spermatophyta</taxon>
        <taxon>Magnoliopsida</taxon>
        <taxon>eudicotyledons</taxon>
        <taxon>Gunneridae</taxon>
        <taxon>Pentapetalae</taxon>
        <taxon>rosids</taxon>
        <taxon>fabids</taxon>
        <taxon>Malpighiales</taxon>
        <taxon>Erythroxylaceae</taxon>
        <taxon>Erythroxylum</taxon>
    </lineage>
</organism>
<dbReference type="Pfam" id="PF02458">
    <property type="entry name" value="Transferase"/>
    <property type="match status" value="2"/>
</dbReference>
<evidence type="ECO:0000313" key="5">
    <source>
        <dbReference type="Proteomes" id="UP001159364"/>
    </source>
</evidence>
<accession>A0AAV8S4Z2</accession>
<proteinExistence type="inferred from homology"/>
<keyword evidence="3" id="KW-0012">Acyltransferase</keyword>
<sequence>MAEDIKFEVEVLCQDLVKPSFPTTQHSRYHQLSCIDQMMITMYMPWLFYYPASGNSTNKEETCDRVKRSLSEALTVFYPLAGRFRENKYVDCNDEGVHFVEAKAKCNIQDILQNPNSYDINKLLPFDMDHGRRNRYNRPSFDSAKHFAPVNLPEFDRGFVYKREILSQRAIRDRYAYRDNMNEETIRPTRVEALTAYMWSKINSITEVKASKDKVITACHSVNLRPRMNLPFSEQQFGNLVLDPEVMKVEDNNTKSSCDDLMVRKMRETLGNLNAEYMKNLQAENTYFDMIKKRSEKMLKGEMVVIDFTSCCRFPIYEIDFGWGKPEWVSSTRCSFGNFVGFFDTKVGGGIEAWITLTKEEMTKFEADGELIAFSSAEHKH</sequence>
<evidence type="ECO:0000256" key="2">
    <source>
        <dbReference type="ARBA" id="ARBA00022679"/>
    </source>
</evidence>
<reference evidence="4 5" key="1">
    <citation type="submission" date="2021-09" db="EMBL/GenBank/DDBJ databases">
        <title>Genomic insights and catalytic innovation underlie evolution of tropane alkaloids biosynthesis.</title>
        <authorList>
            <person name="Wang Y.-J."/>
            <person name="Tian T."/>
            <person name="Huang J.-P."/>
            <person name="Huang S.-X."/>
        </authorList>
    </citation>
    <scope>NUCLEOTIDE SEQUENCE [LARGE SCALE GENOMIC DNA]</scope>
    <source>
        <strain evidence="4">KIB-2018</strain>
        <tissue evidence="4">Leaf</tissue>
    </source>
</reference>
<dbReference type="Proteomes" id="UP001159364">
    <property type="component" value="Unassembled WGS sequence"/>
</dbReference>